<dbReference type="EMBL" id="JANBVN010000115">
    <property type="protein sequence ID" value="KAJ9143177.1"/>
    <property type="molecule type" value="Genomic_DNA"/>
</dbReference>
<keyword evidence="5" id="KW-0560">Oxidoreductase</keyword>
<keyword evidence="6" id="KW-1133">Transmembrane helix</keyword>
<dbReference type="InterPro" id="IPR050346">
    <property type="entry name" value="FMO-like"/>
</dbReference>
<dbReference type="Gene3D" id="3.50.50.60">
    <property type="entry name" value="FAD/NAD(P)-binding domain"/>
    <property type="match status" value="1"/>
</dbReference>
<reference evidence="7" key="1">
    <citation type="submission" date="2022-07" db="EMBL/GenBank/DDBJ databases">
        <title>Fungi with potential for degradation of polypropylene.</title>
        <authorList>
            <person name="Gostincar C."/>
        </authorList>
    </citation>
    <scope>NUCLEOTIDE SEQUENCE</scope>
    <source>
        <strain evidence="7">EXF-13287</strain>
    </source>
</reference>
<keyword evidence="3" id="KW-0274">FAD</keyword>
<gene>
    <name evidence="7" type="ORF">NKR19_g6967</name>
</gene>
<evidence type="ECO:0000256" key="6">
    <source>
        <dbReference type="SAM" id="Phobius"/>
    </source>
</evidence>
<name>A0AA38RCW7_9PEZI</name>
<keyword evidence="6" id="KW-0812">Transmembrane</keyword>
<comment type="similarity">
    <text evidence="1">Belongs to the FMO family.</text>
</comment>
<feature type="transmembrane region" description="Helical" evidence="6">
    <location>
        <begin position="570"/>
        <end position="591"/>
    </location>
</feature>
<proteinExistence type="inferred from homology"/>
<dbReference type="GO" id="GO:0050660">
    <property type="term" value="F:flavin adenine dinucleotide binding"/>
    <property type="evidence" value="ECO:0007669"/>
    <property type="project" value="InterPro"/>
</dbReference>
<dbReference type="PRINTS" id="PR00370">
    <property type="entry name" value="FMOXYGENASE"/>
</dbReference>
<dbReference type="InterPro" id="IPR020946">
    <property type="entry name" value="Flavin_mOase-like"/>
</dbReference>
<keyword evidence="2" id="KW-0285">Flavoprotein</keyword>
<evidence type="ECO:0000256" key="1">
    <source>
        <dbReference type="ARBA" id="ARBA00009183"/>
    </source>
</evidence>
<evidence type="ECO:0000256" key="5">
    <source>
        <dbReference type="ARBA" id="ARBA00023002"/>
    </source>
</evidence>
<evidence type="ECO:0000256" key="3">
    <source>
        <dbReference type="ARBA" id="ARBA00022827"/>
    </source>
</evidence>
<protein>
    <submittedName>
        <fullName evidence="7">FAD/NAD(P)-binding domain-containing protein</fullName>
    </submittedName>
</protein>
<dbReference type="AlphaFoldDB" id="A0AA38RCW7"/>
<dbReference type="InterPro" id="IPR036188">
    <property type="entry name" value="FAD/NAD-bd_sf"/>
</dbReference>
<keyword evidence="6" id="KW-0472">Membrane</keyword>
<dbReference type="Proteomes" id="UP001174691">
    <property type="component" value="Unassembled WGS sequence"/>
</dbReference>
<dbReference type="InterPro" id="IPR000960">
    <property type="entry name" value="Flavin_mOase"/>
</dbReference>
<evidence type="ECO:0000256" key="4">
    <source>
        <dbReference type="ARBA" id="ARBA00022857"/>
    </source>
</evidence>
<dbReference type="Pfam" id="PF00743">
    <property type="entry name" value="FMO-like"/>
    <property type="match status" value="1"/>
</dbReference>
<evidence type="ECO:0000256" key="2">
    <source>
        <dbReference type="ARBA" id="ARBA00022630"/>
    </source>
</evidence>
<organism evidence="7 8">
    <name type="scientific">Coniochaeta hoffmannii</name>
    <dbReference type="NCBI Taxonomy" id="91930"/>
    <lineage>
        <taxon>Eukaryota</taxon>
        <taxon>Fungi</taxon>
        <taxon>Dikarya</taxon>
        <taxon>Ascomycota</taxon>
        <taxon>Pezizomycotina</taxon>
        <taxon>Sordariomycetes</taxon>
        <taxon>Sordariomycetidae</taxon>
        <taxon>Coniochaetales</taxon>
        <taxon>Coniochaetaceae</taxon>
        <taxon>Coniochaeta</taxon>
    </lineage>
</organism>
<accession>A0AA38RCW7</accession>
<keyword evidence="4" id="KW-0521">NADP</keyword>
<comment type="caution">
    <text evidence="7">The sequence shown here is derived from an EMBL/GenBank/DDBJ whole genome shotgun (WGS) entry which is preliminary data.</text>
</comment>
<keyword evidence="8" id="KW-1185">Reference proteome</keyword>
<dbReference type="PIRSF" id="PIRSF000332">
    <property type="entry name" value="FMO"/>
    <property type="match status" value="1"/>
</dbReference>
<evidence type="ECO:0000313" key="7">
    <source>
        <dbReference type="EMBL" id="KAJ9143177.1"/>
    </source>
</evidence>
<evidence type="ECO:0000313" key="8">
    <source>
        <dbReference type="Proteomes" id="UP001174691"/>
    </source>
</evidence>
<dbReference type="CDD" id="cd05191">
    <property type="entry name" value="NAD_bind_amino_acid_DH"/>
    <property type="match status" value="1"/>
</dbReference>
<sequence>MRVAVIGAGPSGLTVLKYLKNAHQFFPIKPIETRLFEAEEDVGGTFAHRTYEDAELVSSKQLTTFSDFRPRKDDPDFLSAERYVEYLKQYCDHFDLWPSISLSTPVLSVRRRPGHVGGHVIYFSKDGKEMTWECDAVAVCSGLHVTPSIPKVPGAEHVPVVKHSADFKSREEFGSDKTVVVLGTGETGIDLAYLAVTSPTKRVILCHRDGFLGAPKRMLTPVTFPILGRKPDPNYLNVPVDCSQATLFDSMYVHPLMRDTMFLWNYYDVLIKVALWITTGSHYGYDQWVAGISPQRYHASKVFFNKAAAKAIPYISAPYRPAKPSIIQRIRSSVIQCELEPVPPGRVIEMAPWPTHIDENGRIHFRDNGRPEYERLKDEVIVPDVLLYATGYTQTFPFLDAETSDRPYPHADDANVREIWRADDPTVGFLGFVRPAFGAIPTLSEMQAQLWILNLVAPDQIPRPLEPKDEGHYRLRPPPGARINYGVDHETYAYQLALDMGSAPSFTEVLSAGWNASRNGNGLCWKLPVIWAAGANFNAKFRLRGPWKWDGAVDILGVELWETISRRGGFLGNFTLAVIPIALLGTINLGLYVYSTVVGTASTVIRLLSSPFAWLWRKKEPRNADGYVRL</sequence>
<dbReference type="SUPFAM" id="SSF51905">
    <property type="entry name" value="FAD/NAD(P)-binding domain"/>
    <property type="match status" value="1"/>
</dbReference>
<dbReference type="GO" id="GO:0004499">
    <property type="term" value="F:N,N-dimethylaniline monooxygenase activity"/>
    <property type="evidence" value="ECO:0007669"/>
    <property type="project" value="InterPro"/>
</dbReference>
<dbReference type="GO" id="GO:0050661">
    <property type="term" value="F:NADP binding"/>
    <property type="evidence" value="ECO:0007669"/>
    <property type="project" value="InterPro"/>
</dbReference>
<dbReference type="PANTHER" id="PTHR23023">
    <property type="entry name" value="DIMETHYLANILINE MONOOXYGENASE"/>
    <property type="match status" value="1"/>
</dbReference>